<feature type="transmembrane region" description="Helical" evidence="1">
    <location>
        <begin position="117"/>
        <end position="139"/>
    </location>
</feature>
<keyword evidence="3" id="KW-1185">Reference proteome</keyword>
<organism evidence="2 3">
    <name type="scientific">Dyella lipolytica</name>
    <dbReference type="NCBI Taxonomy" id="1867835"/>
    <lineage>
        <taxon>Bacteria</taxon>
        <taxon>Pseudomonadati</taxon>
        <taxon>Pseudomonadota</taxon>
        <taxon>Gammaproteobacteria</taxon>
        <taxon>Lysobacterales</taxon>
        <taxon>Rhodanobacteraceae</taxon>
        <taxon>Dyella</taxon>
    </lineage>
</organism>
<dbReference type="RefSeq" id="WP_284396475.1">
    <property type="nucleotide sequence ID" value="NZ_BSNQ01000003.1"/>
</dbReference>
<evidence type="ECO:0000313" key="3">
    <source>
        <dbReference type="Proteomes" id="UP001620405"/>
    </source>
</evidence>
<comment type="caution">
    <text evidence="2">The sequence shown here is derived from an EMBL/GenBank/DDBJ whole genome shotgun (WGS) entry which is preliminary data.</text>
</comment>
<reference evidence="2 3" key="1">
    <citation type="submission" date="2020-10" db="EMBL/GenBank/DDBJ databases">
        <title>Phylogeny of dyella-like bacteria.</title>
        <authorList>
            <person name="Fu J."/>
        </authorList>
    </citation>
    <scope>NUCLEOTIDE SEQUENCE [LARGE SCALE GENOMIC DNA]</scope>
    <source>
        <strain evidence="2 3">DHOB07</strain>
    </source>
</reference>
<gene>
    <name evidence="2" type="ORF">ISP13_14760</name>
</gene>
<sequence length="144" mass="15762">MATRSVYWVALRAVLLFAAALSLARIVVSIHGDYALASAWLMPSIAGSAMAVTCFALQYQRMIPGPVARWRPPSWFENPLAPQQPLQWCLLIGEALMLSGLGCASVDMLSIPRHCSWEIPVAAGMGVWLGTCLCGGLWMRRLHH</sequence>
<dbReference type="EMBL" id="JADIKG010000013">
    <property type="protein sequence ID" value="MFK2874802.1"/>
    <property type="molecule type" value="Genomic_DNA"/>
</dbReference>
<name>A0ABW8IY58_9GAMM</name>
<keyword evidence="1" id="KW-0472">Membrane</keyword>
<protein>
    <submittedName>
        <fullName evidence="2">Uncharacterized protein</fullName>
    </submittedName>
</protein>
<proteinExistence type="predicted"/>
<evidence type="ECO:0000313" key="2">
    <source>
        <dbReference type="EMBL" id="MFK2874802.1"/>
    </source>
</evidence>
<evidence type="ECO:0000256" key="1">
    <source>
        <dbReference type="SAM" id="Phobius"/>
    </source>
</evidence>
<keyword evidence="1" id="KW-0812">Transmembrane</keyword>
<dbReference type="Proteomes" id="UP001620405">
    <property type="component" value="Unassembled WGS sequence"/>
</dbReference>
<accession>A0ABW8IY58</accession>
<feature type="transmembrane region" description="Helical" evidence="1">
    <location>
        <begin position="34"/>
        <end position="57"/>
    </location>
</feature>
<keyword evidence="1" id="KW-1133">Transmembrane helix</keyword>